<dbReference type="EMBL" id="JBAJJM010000012">
    <property type="protein sequence ID" value="MEG9476362.1"/>
    <property type="molecule type" value="Genomic_DNA"/>
</dbReference>
<dbReference type="Pfam" id="PF01047">
    <property type="entry name" value="MarR"/>
    <property type="match status" value="1"/>
</dbReference>
<protein>
    <submittedName>
        <fullName evidence="2">MarR family transcriptional regulator</fullName>
    </submittedName>
</protein>
<sequence length="144" mass="16749">MQNYLDQIGDTCTNMLISYGLFAKKYQINENELAILYTLWVEGACTQKHIAEKCQIAKQTINTLCKRWEIEEILQSVISEQDRREKTLYFTDKGRAFAQPIIEELLSRENQVINAFGIQRIKFLLDEFKALQTALSQKLEKHSG</sequence>
<gene>
    <name evidence="2" type="ORF">V6W77_08760</name>
</gene>
<feature type="domain" description="HTH marR-type" evidence="1">
    <location>
        <begin position="1"/>
        <end position="133"/>
    </location>
</feature>
<evidence type="ECO:0000259" key="1">
    <source>
        <dbReference type="PROSITE" id="PS50995"/>
    </source>
</evidence>
<evidence type="ECO:0000313" key="2">
    <source>
        <dbReference type="EMBL" id="MEG9476362.1"/>
    </source>
</evidence>
<proteinExistence type="predicted"/>
<reference evidence="2" key="1">
    <citation type="submission" date="2023-12" db="EMBL/GenBank/DDBJ databases">
        <title>Mannheima indologenes sp. nov. proposed for Clade V organisms of Mannheimia.</title>
        <authorList>
            <person name="Christensen H."/>
        </authorList>
    </citation>
    <scope>NUCLEOTIDE SEQUENCE</scope>
    <source>
        <strain evidence="2">M14.4</strain>
    </source>
</reference>
<dbReference type="PANTHER" id="PTHR33164:SF43">
    <property type="entry name" value="HTH-TYPE TRANSCRIPTIONAL REPRESSOR YETL"/>
    <property type="match status" value="1"/>
</dbReference>
<name>A0ABU7ZGS6_9PAST</name>
<dbReference type="InterPro" id="IPR036388">
    <property type="entry name" value="WH-like_DNA-bd_sf"/>
</dbReference>
<accession>A0ABU7ZGS6</accession>
<dbReference type="InterPro" id="IPR036390">
    <property type="entry name" value="WH_DNA-bd_sf"/>
</dbReference>
<dbReference type="RefSeq" id="WP_283386589.1">
    <property type="nucleotide sequence ID" value="NZ_JBAJJF010000007.1"/>
</dbReference>
<dbReference type="PANTHER" id="PTHR33164">
    <property type="entry name" value="TRANSCRIPTIONAL REGULATOR, MARR FAMILY"/>
    <property type="match status" value="1"/>
</dbReference>
<dbReference type="InterPro" id="IPR039422">
    <property type="entry name" value="MarR/SlyA-like"/>
</dbReference>
<organism evidence="2 3">
    <name type="scientific">Mannheimia indoligenes</name>
    <dbReference type="NCBI Taxonomy" id="3103145"/>
    <lineage>
        <taxon>Bacteria</taxon>
        <taxon>Pseudomonadati</taxon>
        <taxon>Pseudomonadota</taxon>
        <taxon>Gammaproteobacteria</taxon>
        <taxon>Pasteurellales</taxon>
        <taxon>Pasteurellaceae</taxon>
        <taxon>Mannheimia</taxon>
    </lineage>
</organism>
<dbReference type="Proteomes" id="UP001432017">
    <property type="component" value="Unassembled WGS sequence"/>
</dbReference>
<dbReference type="PROSITE" id="PS50995">
    <property type="entry name" value="HTH_MARR_2"/>
    <property type="match status" value="1"/>
</dbReference>
<comment type="caution">
    <text evidence="2">The sequence shown here is derived from an EMBL/GenBank/DDBJ whole genome shotgun (WGS) entry which is preliminary data.</text>
</comment>
<dbReference type="SMART" id="SM00347">
    <property type="entry name" value="HTH_MARR"/>
    <property type="match status" value="1"/>
</dbReference>
<keyword evidence="3" id="KW-1185">Reference proteome</keyword>
<evidence type="ECO:0000313" key="3">
    <source>
        <dbReference type="Proteomes" id="UP001432017"/>
    </source>
</evidence>
<dbReference type="InterPro" id="IPR000835">
    <property type="entry name" value="HTH_MarR-typ"/>
</dbReference>
<dbReference type="SUPFAM" id="SSF46785">
    <property type="entry name" value="Winged helix' DNA-binding domain"/>
    <property type="match status" value="1"/>
</dbReference>
<dbReference type="Gene3D" id="1.10.10.10">
    <property type="entry name" value="Winged helix-like DNA-binding domain superfamily/Winged helix DNA-binding domain"/>
    <property type="match status" value="1"/>
</dbReference>